<keyword evidence="4" id="KW-1185">Reference proteome</keyword>
<evidence type="ECO:0000313" key="3">
    <source>
        <dbReference type="EMBL" id="PWJ73273.1"/>
    </source>
</evidence>
<keyword evidence="1" id="KW-0732">Signal</keyword>
<comment type="caution">
    <text evidence="3">The sequence shown here is derived from an EMBL/GenBank/DDBJ whole genome shotgun (WGS) entry which is preliminary data.</text>
</comment>
<reference evidence="3 4" key="1">
    <citation type="submission" date="2018-05" db="EMBL/GenBank/DDBJ databases">
        <authorList>
            <person name="Goeker M."/>
            <person name="Huntemann M."/>
            <person name="Clum A."/>
            <person name="Pillay M."/>
            <person name="Palaniappan K."/>
            <person name="Varghese N."/>
            <person name="Mikhailova N."/>
            <person name="Stamatis D."/>
            <person name="Reddy T."/>
            <person name="Daum C."/>
            <person name="Shapiro N."/>
            <person name="Ivanova N."/>
            <person name="Kyrpides N."/>
            <person name="Woyke T."/>
        </authorList>
    </citation>
    <scope>NUCLEOTIDE SEQUENCE [LARGE SCALE GENOMIC DNA]</scope>
    <source>
        <strain evidence="3 4">DSM 26524</strain>
    </source>
</reference>
<accession>A0AB73T0I8</accession>
<feature type="domain" description="DUF3502" evidence="2">
    <location>
        <begin position="437"/>
        <end position="505"/>
    </location>
</feature>
<dbReference type="RefSeq" id="WP_257497807.1">
    <property type="nucleotide sequence ID" value="NZ_JANKBI010000022.1"/>
</dbReference>
<gene>
    <name evidence="3" type="ORF">C7383_11359</name>
</gene>
<evidence type="ECO:0000256" key="1">
    <source>
        <dbReference type="SAM" id="SignalP"/>
    </source>
</evidence>
<dbReference type="Proteomes" id="UP000245412">
    <property type="component" value="Unassembled WGS sequence"/>
</dbReference>
<name>A0AB73T0I8_9FIRM</name>
<sequence>MRRTKKMVSALWAGTMLATTLAGGSFGTFGGDLSAGVKAAGEDETVNLVWYIAGTAPNKPADVVKALNEKSAEDIGITVDFQFQGSDDAPTVSALTAGDSDVDIVTSANWFADYRGSAMNNYFVDLTDILPEQAPELWEKIPGILWDGVKVNDRIFGVPTWKDTAETQFWIGEEDLLAELGATDDFNKANVRLDSMTPALEKINAWMKEAPESNRSAEEATNAYMMDKRGDWSIKIEWDILSAQDLEIGVKNFGDEHPTVQWMYDDPEYVEDLKTLKKWADEGLSNGIAAAQVDSHPRGVISRGVGWDGAQYTVWGGEAVGYDTILADAGGPFLKSTAALGSVNCIPLNSKKVDAAVKYLQYVNTNADYRNMLAYGVKGVNYEEVDGRFKSLTGYDWVTPNYTMASFDMLLAPEAVPDADMYKKICDGVNTAPDNTLMGFAPDLSAVQNEIAACSSIVSEYAYELHRGDVKDVDAAIAEYREALDGLGLQEIIDELQRQVDEFVASK</sequence>
<dbReference type="EMBL" id="QGGY01000013">
    <property type="protein sequence ID" value="PWJ73273.1"/>
    <property type="molecule type" value="Genomic_DNA"/>
</dbReference>
<dbReference type="InterPro" id="IPR022627">
    <property type="entry name" value="DUF3502"/>
</dbReference>
<organism evidence="3 4">
    <name type="scientific">Murimonas intestini</name>
    <dbReference type="NCBI Taxonomy" id="1337051"/>
    <lineage>
        <taxon>Bacteria</taxon>
        <taxon>Bacillati</taxon>
        <taxon>Bacillota</taxon>
        <taxon>Clostridia</taxon>
        <taxon>Lachnospirales</taxon>
        <taxon>Lachnospiraceae</taxon>
        <taxon>Murimonas</taxon>
    </lineage>
</organism>
<dbReference type="AlphaFoldDB" id="A0AB73T0I8"/>
<evidence type="ECO:0000259" key="2">
    <source>
        <dbReference type="Pfam" id="PF12010"/>
    </source>
</evidence>
<evidence type="ECO:0000313" key="4">
    <source>
        <dbReference type="Proteomes" id="UP000245412"/>
    </source>
</evidence>
<feature type="chain" id="PRO_5044497607" evidence="1">
    <location>
        <begin position="19"/>
        <end position="507"/>
    </location>
</feature>
<protein>
    <submittedName>
        <fullName evidence="3">ABC-type glycerol-3-phosphate transport system substrate-binding protein</fullName>
    </submittedName>
</protein>
<feature type="signal peptide" evidence="1">
    <location>
        <begin position="1"/>
        <end position="18"/>
    </location>
</feature>
<dbReference type="SUPFAM" id="SSF53850">
    <property type="entry name" value="Periplasmic binding protein-like II"/>
    <property type="match status" value="1"/>
</dbReference>
<proteinExistence type="predicted"/>
<dbReference type="Pfam" id="PF12010">
    <property type="entry name" value="DUF3502"/>
    <property type="match status" value="1"/>
</dbReference>
<dbReference type="Gene3D" id="3.40.190.10">
    <property type="entry name" value="Periplasmic binding protein-like II"/>
    <property type="match status" value="2"/>
</dbReference>